<protein>
    <submittedName>
        <fullName evidence="1">(rape) hypothetical protein</fullName>
    </submittedName>
</protein>
<dbReference type="EMBL" id="HG994371">
    <property type="protein sequence ID" value="CAF1996322.1"/>
    <property type="molecule type" value="Genomic_DNA"/>
</dbReference>
<reference evidence="1" key="1">
    <citation type="submission" date="2021-01" db="EMBL/GenBank/DDBJ databases">
        <authorList>
            <consortium name="Genoscope - CEA"/>
            <person name="William W."/>
        </authorList>
    </citation>
    <scope>NUCLEOTIDE SEQUENCE</scope>
</reference>
<gene>
    <name evidence="1" type="ORF">DARMORV10_C07P31150.1</name>
</gene>
<name>A0A816MGL9_BRANA</name>
<dbReference type="Proteomes" id="UP001295469">
    <property type="component" value="Chromosome C07"/>
</dbReference>
<sequence>MILSSKISNCVPVSEWREHRRRRRVRTIVGEIHDERRNFNGCVWKEIIWS</sequence>
<dbReference type="AlphaFoldDB" id="A0A816MGL9"/>
<accession>A0A816MGL9</accession>
<organism evidence="1">
    <name type="scientific">Brassica napus</name>
    <name type="common">Rape</name>
    <dbReference type="NCBI Taxonomy" id="3708"/>
    <lineage>
        <taxon>Eukaryota</taxon>
        <taxon>Viridiplantae</taxon>
        <taxon>Streptophyta</taxon>
        <taxon>Embryophyta</taxon>
        <taxon>Tracheophyta</taxon>
        <taxon>Spermatophyta</taxon>
        <taxon>Magnoliopsida</taxon>
        <taxon>eudicotyledons</taxon>
        <taxon>Gunneridae</taxon>
        <taxon>Pentapetalae</taxon>
        <taxon>rosids</taxon>
        <taxon>malvids</taxon>
        <taxon>Brassicales</taxon>
        <taxon>Brassicaceae</taxon>
        <taxon>Brassiceae</taxon>
        <taxon>Brassica</taxon>
    </lineage>
</organism>
<proteinExistence type="predicted"/>
<evidence type="ECO:0000313" key="1">
    <source>
        <dbReference type="EMBL" id="CAF1996322.1"/>
    </source>
</evidence>